<dbReference type="Proteomes" id="UP000238220">
    <property type="component" value="Unassembled WGS sequence"/>
</dbReference>
<proteinExistence type="predicted"/>
<comment type="caution">
    <text evidence="5">The sequence shown here is derived from an EMBL/GenBank/DDBJ whole genome shotgun (WGS) entry which is preliminary data.</text>
</comment>
<dbReference type="Pfam" id="PF12625">
    <property type="entry name" value="Arabinose_bd"/>
    <property type="match status" value="1"/>
</dbReference>
<dbReference type="Gene3D" id="1.10.10.60">
    <property type="entry name" value="Homeodomain-like"/>
    <property type="match status" value="1"/>
</dbReference>
<organism evidence="5 6">
    <name type="scientific">Solimonas fluminis</name>
    <dbReference type="NCBI Taxonomy" id="2086571"/>
    <lineage>
        <taxon>Bacteria</taxon>
        <taxon>Pseudomonadati</taxon>
        <taxon>Pseudomonadota</taxon>
        <taxon>Gammaproteobacteria</taxon>
        <taxon>Nevskiales</taxon>
        <taxon>Nevskiaceae</taxon>
        <taxon>Solimonas</taxon>
    </lineage>
</organism>
<keyword evidence="1" id="KW-0805">Transcription regulation</keyword>
<feature type="domain" description="HTH araC/xylS-type" evidence="4">
    <location>
        <begin position="216"/>
        <end position="319"/>
    </location>
</feature>
<dbReference type="PANTHER" id="PTHR47894:SF1">
    <property type="entry name" value="HTH-TYPE TRANSCRIPTIONAL REGULATOR VQSM"/>
    <property type="match status" value="1"/>
</dbReference>
<protein>
    <submittedName>
        <fullName evidence="5">AraC family transcriptional regulator</fullName>
    </submittedName>
</protein>
<dbReference type="InterPro" id="IPR032687">
    <property type="entry name" value="AraC-type_N"/>
</dbReference>
<dbReference type="PANTHER" id="PTHR47894">
    <property type="entry name" value="HTH-TYPE TRANSCRIPTIONAL REGULATOR GADX"/>
    <property type="match status" value="1"/>
</dbReference>
<evidence type="ECO:0000256" key="1">
    <source>
        <dbReference type="ARBA" id="ARBA00023015"/>
    </source>
</evidence>
<dbReference type="InterPro" id="IPR018060">
    <property type="entry name" value="HTH_AraC"/>
</dbReference>
<evidence type="ECO:0000313" key="6">
    <source>
        <dbReference type="Proteomes" id="UP000238220"/>
    </source>
</evidence>
<evidence type="ECO:0000259" key="4">
    <source>
        <dbReference type="PROSITE" id="PS01124"/>
    </source>
</evidence>
<accession>A0A2S5TGN7</accession>
<keyword evidence="3" id="KW-0804">Transcription</keyword>
<evidence type="ECO:0000256" key="2">
    <source>
        <dbReference type="ARBA" id="ARBA00023125"/>
    </source>
</evidence>
<dbReference type="InterPro" id="IPR009057">
    <property type="entry name" value="Homeodomain-like_sf"/>
</dbReference>
<dbReference type="AlphaFoldDB" id="A0A2S5TGN7"/>
<dbReference type="SMART" id="SM00342">
    <property type="entry name" value="HTH_ARAC"/>
    <property type="match status" value="1"/>
</dbReference>
<dbReference type="PROSITE" id="PS01124">
    <property type="entry name" value="HTH_ARAC_FAMILY_2"/>
    <property type="match status" value="1"/>
</dbReference>
<evidence type="ECO:0000256" key="3">
    <source>
        <dbReference type="ARBA" id="ARBA00023163"/>
    </source>
</evidence>
<dbReference type="EMBL" id="PSNW01000004">
    <property type="protein sequence ID" value="PPE74134.1"/>
    <property type="molecule type" value="Genomic_DNA"/>
</dbReference>
<keyword evidence="2" id="KW-0238">DNA-binding</keyword>
<sequence>MIDSAEAHGYPQEMIGQAVALSPDALRETAGFDSTTFCRVSRNVKLMMMDEFCGLTADPCEVGSFVRMCDRAVTAGSLGEALARAFRYYEGVTADIGFDLHVHPDVASVAMNIAHPELDRHRVQVEWWFLIWSRFAGWLVGEEIPLVAVEFPHPVSGPLEEYAEAFSGLSRFSRPSAQLVLPVSYLDRPIVRSRDDLRRFIEPQSIDLAQHAEVRRSLRSLLKERLRRQLQAEGALPSIEEVAESWHVSSQTLRRRLDTQFTSYRMLKEEVRREEAARLLREGLPVGEVSLRAGFSEPNGLSRALKTWAGMSPSQYRATAQQA</sequence>
<reference evidence="5 6" key="1">
    <citation type="submission" date="2018-02" db="EMBL/GenBank/DDBJ databases">
        <title>Genome sequencing of Solimonas sp. HR-BB.</title>
        <authorList>
            <person name="Lee Y."/>
            <person name="Jeon C.O."/>
        </authorList>
    </citation>
    <scope>NUCLEOTIDE SEQUENCE [LARGE SCALE GENOMIC DNA]</scope>
    <source>
        <strain evidence="5 6">HR-BB</strain>
    </source>
</reference>
<dbReference type="GO" id="GO:0005829">
    <property type="term" value="C:cytosol"/>
    <property type="evidence" value="ECO:0007669"/>
    <property type="project" value="TreeGrafter"/>
</dbReference>
<gene>
    <name evidence="5" type="ORF">C3942_08830</name>
</gene>
<dbReference type="GO" id="GO:0000976">
    <property type="term" value="F:transcription cis-regulatory region binding"/>
    <property type="evidence" value="ECO:0007669"/>
    <property type="project" value="TreeGrafter"/>
</dbReference>
<keyword evidence="6" id="KW-1185">Reference proteome</keyword>
<name>A0A2S5TGN7_9GAMM</name>
<evidence type="ECO:0000313" key="5">
    <source>
        <dbReference type="EMBL" id="PPE74134.1"/>
    </source>
</evidence>
<dbReference type="GO" id="GO:0003700">
    <property type="term" value="F:DNA-binding transcription factor activity"/>
    <property type="evidence" value="ECO:0007669"/>
    <property type="project" value="InterPro"/>
</dbReference>
<dbReference type="Pfam" id="PF12833">
    <property type="entry name" value="HTH_18"/>
    <property type="match status" value="1"/>
</dbReference>
<dbReference type="SUPFAM" id="SSF46689">
    <property type="entry name" value="Homeodomain-like"/>
    <property type="match status" value="1"/>
</dbReference>